<dbReference type="PANTHER" id="PTHR22684:SF0">
    <property type="entry name" value="RIBOSOME QUALITY CONTROL COMPLEX SUBUNIT TCF25"/>
    <property type="match status" value="1"/>
</dbReference>
<feature type="compositionally biased region" description="Basic and acidic residues" evidence="1">
    <location>
        <begin position="54"/>
        <end position="66"/>
    </location>
</feature>
<gene>
    <name evidence="2" type="primary">EOG090X0BCY</name>
</gene>
<dbReference type="AlphaFoldDB" id="A0A4Y7LY16"/>
<dbReference type="GO" id="GO:1990112">
    <property type="term" value="C:RQC complex"/>
    <property type="evidence" value="ECO:0007669"/>
    <property type="project" value="TreeGrafter"/>
</dbReference>
<dbReference type="EMBL" id="LR004759">
    <property type="protein sequence ID" value="SVE74378.1"/>
    <property type="molecule type" value="mRNA"/>
</dbReference>
<dbReference type="PANTHER" id="PTHR22684">
    <property type="entry name" value="NULP1-RELATED"/>
    <property type="match status" value="1"/>
</dbReference>
<feature type="region of interest" description="Disordered" evidence="1">
    <location>
        <begin position="39"/>
        <end position="106"/>
    </location>
</feature>
<dbReference type="InterPro" id="IPR006994">
    <property type="entry name" value="TCF25/Rqc1"/>
</dbReference>
<accession>A0A4Y7LY16</accession>
<feature type="compositionally biased region" description="Acidic residues" evidence="1">
    <location>
        <begin position="67"/>
        <end position="77"/>
    </location>
</feature>
<name>A0A4Y7LY16_9CRUS</name>
<protein>
    <submittedName>
        <fullName evidence="2">EOG090X0BCY</fullName>
    </submittedName>
</protein>
<evidence type="ECO:0000256" key="1">
    <source>
        <dbReference type="SAM" id="MobiDB-lite"/>
    </source>
</evidence>
<organism evidence="2">
    <name type="scientific">Daphnia barbata</name>
    <dbReference type="NCBI Taxonomy" id="414587"/>
    <lineage>
        <taxon>Eukaryota</taxon>
        <taxon>Metazoa</taxon>
        <taxon>Ecdysozoa</taxon>
        <taxon>Arthropoda</taxon>
        <taxon>Crustacea</taxon>
        <taxon>Branchiopoda</taxon>
        <taxon>Diplostraca</taxon>
        <taxon>Cladocera</taxon>
        <taxon>Anomopoda</taxon>
        <taxon>Daphniidae</taxon>
        <taxon>Daphnia</taxon>
    </lineage>
</organism>
<dbReference type="Pfam" id="PF04910">
    <property type="entry name" value="Tcf25"/>
    <property type="match status" value="1"/>
</dbReference>
<reference evidence="2" key="1">
    <citation type="submission" date="2018-08" db="EMBL/GenBank/DDBJ databases">
        <authorList>
            <person name="Cornetti L."/>
        </authorList>
    </citation>
    <scope>NUCLEOTIDE SEQUENCE</scope>
    <source>
        <strain evidence="2">ZW-BAR-1</strain>
    </source>
</reference>
<feature type="region of interest" description="Disordered" evidence="1">
    <location>
        <begin position="1"/>
        <end position="20"/>
    </location>
</feature>
<sequence length="705" mass="79597">MSNRQLRKIHGGKDELSTLAGSLQLEDEELEEAPVIRNVNGNRKKKPAVNMFDLLHDGEDSEKESVEEAPSFDESEENLPHIVQTGTKPKKKSKKKKKPSIQVEENTKDLDDEFLVSTTPSNGGKSAVCKPSPAKNVLALEQKNLNADNELKKIFGSRVVVSVQKKKARGRSYVKSTWLVNAKDNWSQIRKTGLSMSLDHTKDGCFYFKYEHNKEYRQIQYDFWDAVSSLNPANIVALVNMYPYHIDSLIQLSDICRMSEDPQMATELIERALYILESAFHPSFNLASGNCRLEYKQQENRALFLAIFKHLVYIGLRGCYRTALEFCKLLYTMDLDSDPLAVILMMDFYAIKASEYVWFIDFFSAFESKKNLSQLPNIAFGIALAHFYNSKTDPKSLALADDYLKQALLMFPGVLIPLLDKCSIQADGRVIRHEYFSPKTPFSHTPSLNNLIQLYVGRSFHLWKDAELLPWLERNANSCLNEVDRQPLIAQELEEKRKKRYQGTPRNIYRHILLSDIKDATATLPQDLIESGSVMSFDPLPPVDSVSTYTRPNRSATNTTAANQLEGGLISSFFRSLMPGFNPQEVVNNQQVIQLQPGRYKIISLVPVGTQTLLSIITLFTQALNFASCLMRAPTSGAESVEGQNLLQAHGVETLNLRPTLTFVPWVVYDRVFDDSKQWDSLSSFKSVACTHNGSNAPTCLSNGL</sequence>
<feature type="compositionally biased region" description="Basic residues" evidence="1">
    <location>
        <begin position="1"/>
        <end position="10"/>
    </location>
</feature>
<evidence type="ECO:0000313" key="2">
    <source>
        <dbReference type="EMBL" id="SVE74378.1"/>
    </source>
</evidence>
<feature type="compositionally biased region" description="Basic residues" evidence="1">
    <location>
        <begin position="88"/>
        <end position="99"/>
    </location>
</feature>
<proteinExistence type="evidence at transcript level"/>